<dbReference type="InterPro" id="IPR023013">
    <property type="entry name" value="AGPR_AS"/>
</dbReference>
<dbReference type="NCBIfam" id="TIGR01851">
    <property type="entry name" value="argC_other"/>
    <property type="match status" value="1"/>
</dbReference>
<keyword evidence="1 6" id="KW-0963">Cytoplasm</keyword>
<dbReference type="InterPro" id="IPR000534">
    <property type="entry name" value="Semialdehyde_DH_NAD-bd"/>
</dbReference>
<dbReference type="InterPro" id="IPR050085">
    <property type="entry name" value="AGPR"/>
</dbReference>
<evidence type="ECO:0000259" key="8">
    <source>
        <dbReference type="SMART" id="SM00859"/>
    </source>
</evidence>
<dbReference type="AlphaFoldDB" id="A0A9X8HLZ8"/>
<dbReference type="PROSITE" id="PS01224">
    <property type="entry name" value="ARGC"/>
    <property type="match status" value="1"/>
</dbReference>
<reference evidence="9 10" key="1">
    <citation type="submission" date="2018-11" db="EMBL/GenBank/DDBJ databases">
        <title>Genomic analyses of the natural microbiome of Caenorhabditis elegans.</title>
        <authorList>
            <person name="Samuel B."/>
        </authorList>
    </citation>
    <scope>NUCLEOTIDE SEQUENCE [LARGE SCALE GENOMIC DNA]</scope>
    <source>
        <strain evidence="9 10">BIGb0473</strain>
    </source>
</reference>
<dbReference type="SUPFAM" id="SSF55347">
    <property type="entry name" value="Glyceraldehyde-3-phosphate dehydrogenase-like, C-terminal domain"/>
    <property type="match status" value="1"/>
</dbReference>
<keyword evidence="4 6" id="KW-0521">NADP</keyword>
<gene>
    <name evidence="6" type="primary">argC</name>
    <name evidence="9" type="ORF">EDF85_1146</name>
</gene>
<evidence type="ECO:0000256" key="6">
    <source>
        <dbReference type="HAMAP-Rule" id="MF_01110"/>
    </source>
</evidence>
<dbReference type="PANTHER" id="PTHR32338">
    <property type="entry name" value="N-ACETYL-GAMMA-GLUTAMYL-PHOSPHATE REDUCTASE, CHLOROPLASTIC-RELATED-RELATED"/>
    <property type="match status" value="1"/>
</dbReference>
<dbReference type="CDD" id="cd17896">
    <property type="entry name" value="AGPR_2_N"/>
    <property type="match status" value="1"/>
</dbReference>
<dbReference type="GO" id="GO:0051287">
    <property type="term" value="F:NAD binding"/>
    <property type="evidence" value="ECO:0007669"/>
    <property type="project" value="InterPro"/>
</dbReference>
<comment type="pathway">
    <text evidence="6">Amino-acid biosynthesis; L-arginine biosynthesis; N(2)-acetyl-L-ornithine from L-glutamate: step 3/4.</text>
</comment>
<dbReference type="Gene3D" id="3.30.360.10">
    <property type="entry name" value="Dihydrodipicolinate Reductase, domain 2"/>
    <property type="match status" value="1"/>
</dbReference>
<dbReference type="PANTHER" id="PTHR32338:SF10">
    <property type="entry name" value="N-ACETYL-GAMMA-GLUTAMYL-PHOSPHATE REDUCTASE, CHLOROPLASTIC-RELATED"/>
    <property type="match status" value="1"/>
</dbReference>
<dbReference type="GO" id="GO:0005737">
    <property type="term" value="C:cytoplasm"/>
    <property type="evidence" value="ECO:0007669"/>
    <property type="project" value="UniProtKB-SubCell"/>
</dbReference>
<comment type="caution">
    <text evidence="9">The sequence shown here is derived from an EMBL/GenBank/DDBJ whole genome shotgun (WGS) entry which is preliminary data.</text>
</comment>
<comment type="function">
    <text evidence="6">Catalyzes the NADPH-dependent reduction of N-acetyl-5-glutamyl phosphate to yield N-acetyl-L-glutamate 5-semialdehyde.</text>
</comment>
<keyword evidence="5 6" id="KW-0560">Oxidoreductase</keyword>
<comment type="similarity">
    <text evidence="6">Belongs to the NAGSA dehydrogenase family. Type 2 subfamily.</text>
</comment>
<dbReference type="GO" id="GO:0006526">
    <property type="term" value="P:L-arginine biosynthetic process"/>
    <property type="evidence" value="ECO:0007669"/>
    <property type="project" value="UniProtKB-UniRule"/>
</dbReference>
<evidence type="ECO:0000256" key="3">
    <source>
        <dbReference type="ARBA" id="ARBA00022605"/>
    </source>
</evidence>
<name>A0A9X8HLZ8_PSEPU</name>
<evidence type="ECO:0000256" key="5">
    <source>
        <dbReference type="ARBA" id="ARBA00023002"/>
    </source>
</evidence>
<dbReference type="InterPro" id="IPR058924">
    <property type="entry name" value="AGPR_dimerisation_dom"/>
</dbReference>
<dbReference type="SUPFAM" id="SSF51735">
    <property type="entry name" value="NAD(P)-binding Rossmann-fold domains"/>
    <property type="match status" value="1"/>
</dbReference>
<comment type="subcellular location">
    <subcellularLocation>
        <location evidence="6">Cytoplasm</location>
    </subcellularLocation>
</comment>
<dbReference type="HAMAP" id="MF_01110">
    <property type="entry name" value="ArgC_type2"/>
    <property type="match status" value="1"/>
</dbReference>
<dbReference type="Gene3D" id="3.40.50.720">
    <property type="entry name" value="NAD(P)-binding Rossmann-like Domain"/>
    <property type="match status" value="1"/>
</dbReference>
<comment type="catalytic activity">
    <reaction evidence="6">
        <text>N-acetyl-L-glutamate 5-semialdehyde + phosphate + NADP(+) = N-acetyl-L-glutamyl 5-phosphate + NADPH + H(+)</text>
        <dbReference type="Rhea" id="RHEA:21588"/>
        <dbReference type="ChEBI" id="CHEBI:15378"/>
        <dbReference type="ChEBI" id="CHEBI:29123"/>
        <dbReference type="ChEBI" id="CHEBI:43474"/>
        <dbReference type="ChEBI" id="CHEBI:57783"/>
        <dbReference type="ChEBI" id="CHEBI:57936"/>
        <dbReference type="ChEBI" id="CHEBI:58349"/>
        <dbReference type="EC" id="1.2.1.38"/>
    </reaction>
</comment>
<keyword evidence="3 6" id="KW-0028">Amino-acid biosynthesis</keyword>
<protein>
    <recommendedName>
        <fullName evidence="6">N-acetyl-gamma-glutamyl-phosphate reductase</fullName>
        <shortName evidence="6">AGPR</shortName>
        <ecNumber evidence="6">1.2.1.38</ecNumber>
    </recommendedName>
    <alternativeName>
        <fullName evidence="6">N-acetyl-glutamate semialdehyde dehydrogenase</fullName>
        <shortName evidence="6">NAGSA dehydrogenase</shortName>
    </alternativeName>
</protein>
<accession>A0A9X8HLZ8</accession>
<dbReference type="Proteomes" id="UP000269115">
    <property type="component" value="Unassembled WGS sequence"/>
</dbReference>
<evidence type="ECO:0000313" key="9">
    <source>
        <dbReference type="EMBL" id="ROQ53388.1"/>
    </source>
</evidence>
<evidence type="ECO:0000256" key="4">
    <source>
        <dbReference type="ARBA" id="ARBA00022857"/>
    </source>
</evidence>
<dbReference type="EMBL" id="RJUR01000011">
    <property type="protein sequence ID" value="ROQ53388.1"/>
    <property type="molecule type" value="Genomic_DNA"/>
</dbReference>
<organism evidence="9 10">
    <name type="scientific">Pseudomonas putida</name>
    <name type="common">Arthrobacter siderocapsulatus</name>
    <dbReference type="NCBI Taxonomy" id="303"/>
    <lineage>
        <taxon>Bacteria</taxon>
        <taxon>Pseudomonadati</taxon>
        <taxon>Pseudomonadota</taxon>
        <taxon>Gammaproteobacteria</taxon>
        <taxon>Pseudomonadales</taxon>
        <taxon>Pseudomonadaceae</taxon>
        <taxon>Pseudomonas</taxon>
    </lineage>
</organism>
<dbReference type="Pfam" id="PF22698">
    <property type="entry name" value="Semialdhyde_dhC_1"/>
    <property type="match status" value="1"/>
</dbReference>
<dbReference type="SMART" id="SM00859">
    <property type="entry name" value="Semialdhyde_dh"/>
    <property type="match status" value="1"/>
</dbReference>
<feature type="active site" evidence="6 7">
    <location>
        <position position="117"/>
    </location>
</feature>
<evidence type="ECO:0000256" key="2">
    <source>
        <dbReference type="ARBA" id="ARBA00022571"/>
    </source>
</evidence>
<dbReference type="InterPro" id="IPR036291">
    <property type="entry name" value="NAD(P)-bd_dom_sf"/>
</dbReference>
<proteinExistence type="inferred from homology"/>
<sequence length="307" mass="32890">MATPVVFIDGDQGTTGLQIHQRLQGRTDLQLLTLPAEHRKSPQHRAEAINACDIAMLCLPDDAAREAVASIRNPAVRVIDASSAHRTHPEWVYGFAQMSPQQAERIASAKRVSNPGCYPTGAIGLLKPLIDAGLLPQDYPASLHAVSGYSGTGRAGVELYEGPDAAGAPAYQAYGLGLAHKHVPEIQQYSGLGQRPMFMPAYGAFRQGIVLTIPVQLRLLAPGVTGERLHACLAEHYAQLQHVEVLSLQQAKALTYLDPQVMNGTDDLRLMVFENGEQVLLAAVFDNLGKGAAGAAVQNLDLMMGCE</sequence>
<dbReference type="CDD" id="cd23935">
    <property type="entry name" value="AGPR_2_C"/>
    <property type="match status" value="1"/>
</dbReference>
<dbReference type="EC" id="1.2.1.38" evidence="6"/>
<keyword evidence="2 6" id="KW-0055">Arginine biosynthesis</keyword>
<evidence type="ECO:0000313" key="10">
    <source>
        <dbReference type="Proteomes" id="UP000269115"/>
    </source>
</evidence>
<feature type="domain" description="Semialdehyde dehydrogenase NAD-binding" evidence="8">
    <location>
        <begin position="5"/>
        <end position="106"/>
    </location>
</feature>
<dbReference type="RefSeq" id="WP_123752517.1">
    <property type="nucleotide sequence ID" value="NZ_RJUR01000011.1"/>
</dbReference>
<dbReference type="InterPro" id="IPR010136">
    <property type="entry name" value="AGPR_type-2"/>
</dbReference>
<dbReference type="GO" id="GO:0003942">
    <property type="term" value="F:N-acetyl-gamma-glutamyl-phosphate reductase activity"/>
    <property type="evidence" value="ECO:0007669"/>
    <property type="project" value="UniProtKB-UniRule"/>
</dbReference>
<dbReference type="Pfam" id="PF01118">
    <property type="entry name" value="Semialdhyde_dh"/>
    <property type="match status" value="1"/>
</dbReference>
<evidence type="ECO:0000256" key="1">
    <source>
        <dbReference type="ARBA" id="ARBA00022490"/>
    </source>
</evidence>
<evidence type="ECO:0000256" key="7">
    <source>
        <dbReference type="PROSITE-ProRule" id="PRU10010"/>
    </source>
</evidence>